<evidence type="ECO:0000313" key="4">
    <source>
        <dbReference type="Proteomes" id="UP000273083"/>
    </source>
</evidence>
<dbReference type="SUPFAM" id="SSF50037">
    <property type="entry name" value="C-terminal domain of transcriptional repressors"/>
    <property type="match status" value="1"/>
</dbReference>
<dbReference type="SMART" id="SM00899">
    <property type="entry name" value="FeoA"/>
    <property type="match status" value="1"/>
</dbReference>
<comment type="caution">
    <text evidence="3">The sequence shown here is derived from an EMBL/GenBank/DDBJ whole genome shotgun (WGS) entry which is preliminary data.</text>
</comment>
<dbReference type="Gene3D" id="2.30.30.90">
    <property type="match status" value="1"/>
</dbReference>
<name>A0A3N1XL83_9FIRM</name>
<dbReference type="GO" id="GO:0046914">
    <property type="term" value="F:transition metal ion binding"/>
    <property type="evidence" value="ECO:0007669"/>
    <property type="project" value="InterPro"/>
</dbReference>
<keyword evidence="1" id="KW-0408">Iron</keyword>
<protein>
    <submittedName>
        <fullName evidence="3">Ferrous iron transport protein A</fullName>
    </submittedName>
</protein>
<dbReference type="InterPro" id="IPR007167">
    <property type="entry name" value="Fe-transptr_FeoA-like"/>
</dbReference>
<sequence length="73" mass="7953">MKEMALAMVGIGETRVISNFRGKEEMKRHLQDLGFVKGELVKVVGENASGMILLVKGVKIALNRGLASQIIVE</sequence>
<dbReference type="InterPro" id="IPR038157">
    <property type="entry name" value="FeoA_core_dom"/>
</dbReference>
<dbReference type="EMBL" id="RJVG01000006">
    <property type="protein sequence ID" value="ROR27469.1"/>
    <property type="molecule type" value="Genomic_DNA"/>
</dbReference>
<accession>A0A3N1XL83</accession>
<feature type="domain" description="Ferrous iron transporter FeoA-like" evidence="2">
    <location>
        <begin position="4"/>
        <end position="73"/>
    </location>
</feature>
<organism evidence="3 4">
    <name type="scientific">Mobilisporobacter senegalensis</name>
    <dbReference type="NCBI Taxonomy" id="1329262"/>
    <lineage>
        <taxon>Bacteria</taxon>
        <taxon>Bacillati</taxon>
        <taxon>Bacillota</taxon>
        <taxon>Clostridia</taxon>
        <taxon>Lachnospirales</taxon>
        <taxon>Lachnospiraceae</taxon>
        <taxon>Mobilisporobacter</taxon>
    </lineage>
</organism>
<evidence type="ECO:0000259" key="2">
    <source>
        <dbReference type="SMART" id="SM00899"/>
    </source>
</evidence>
<keyword evidence="4" id="KW-1185">Reference proteome</keyword>
<dbReference type="PANTHER" id="PTHR43151">
    <property type="entry name" value="FEOA FAMILY PROTEIN"/>
    <property type="match status" value="1"/>
</dbReference>
<dbReference type="InterPro" id="IPR053184">
    <property type="entry name" value="FeoA-like"/>
</dbReference>
<gene>
    <name evidence="3" type="ORF">EDD66_106166</name>
</gene>
<reference evidence="3 4" key="1">
    <citation type="submission" date="2018-11" db="EMBL/GenBank/DDBJ databases">
        <title>Genomic Encyclopedia of Type Strains, Phase IV (KMG-IV): sequencing the most valuable type-strain genomes for metagenomic binning, comparative biology and taxonomic classification.</title>
        <authorList>
            <person name="Goeker M."/>
        </authorList>
    </citation>
    <scope>NUCLEOTIDE SEQUENCE [LARGE SCALE GENOMIC DNA]</scope>
    <source>
        <strain evidence="3 4">DSM 26537</strain>
    </source>
</reference>
<dbReference type="InterPro" id="IPR008988">
    <property type="entry name" value="Transcriptional_repressor_C"/>
</dbReference>
<evidence type="ECO:0000256" key="1">
    <source>
        <dbReference type="ARBA" id="ARBA00023004"/>
    </source>
</evidence>
<evidence type="ECO:0000313" key="3">
    <source>
        <dbReference type="EMBL" id="ROR27469.1"/>
    </source>
</evidence>
<dbReference type="AlphaFoldDB" id="A0A3N1XL83"/>
<dbReference type="PANTHER" id="PTHR43151:SF1">
    <property type="entry name" value="SSR2333 PROTEIN"/>
    <property type="match status" value="1"/>
</dbReference>
<proteinExistence type="predicted"/>
<dbReference type="Proteomes" id="UP000273083">
    <property type="component" value="Unassembled WGS sequence"/>
</dbReference>
<dbReference type="Pfam" id="PF04023">
    <property type="entry name" value="FeoA"/>
    <property type="match status" value="1"/>
</dbReference>